<protein>
    <submittedName>
        <fullName evidence="10">ATPase</fullName>
    </submittedName>
</protein>
<feature type="transmembrane region" description="Helical" evidence="9">
    <location>
        <begin position="431"/>
        <end position="456"/>
    </location>
</feature>
<dbReference type="GO" id="GO:0016471">
    <property type="term" value="C:vacuolar proton-transporting V-type ATPase complex"/>
    <property type="evidence" value="ECO:0007669"/>
    <property type="project" value="TreeGrafter"/>
</dbReference>
<feature type="coiled-coil region" evidence="8">
    <location>
        <begin position="81"/>
        <end position="118"/>
    </location>
</feature>
<evidence type="ECO:0000256" key="6">
    <source>
        <dbReference type="ARBA" id="ARBA00023065"/>
    </source>
</evidence>
<reference evidence="10 11" key="1">
    <citation type="submission" date="2020-10" db="EMBL/GenBank/DDBJ databases">
        <title>Blautia liquoris sp.nov., isolated from the mud in a fermentation cellar used for the production of Chinese strong-flavoured liquor.</title>
        <authorList>
            <person name="Lu L."/>
        </authorList>
    </citation>
    <scope>NUCLEOTIDE SEQUENCE [LARGE SCALE GENOMIC DNA]</scope>
    <source>
        <strain evidence="10 11">LZLJ-3</strain>
    </source>
</reference>
<dbReference type="PANTHER" id="PTHR11629:SF63">
    <property type="entry name" value="V-TYPE PROTON ATPASE SUBUNIT A"/>
    <property type="match status" value="1"/>
</dbReference>
<evidence type="ECO:0000256" key="5">
    <source>
        <dbReference type="ARBA" id="ARBA00022989"/>
    </source>
</evidence>
<evidence type="ECO:0000256" key="8">
    <source>
        <dbReference type="SAM" id="Coils"/>
    </source>
</evidence>
<dbReference type="GO" id="GO:0051117">
    <property type="term" value="F:ATPase binding"/>
    <property type="evidence" value="ECO:0007669"/>
    <property type="project" value="TreeGrafter"/>
</dbReference>
<dbReference type="RefSeq" id="WP_193735798.1">
    <property type="nucleotide sequence ID" value="NZ_CP063304.1"/>
</dbReference>
<dbReference type="GO" id="GO:0033179">
    <property type="term" value="C:proton-transporting V-type ATPase, V0 domain"/>
    <property type="evidence" value="ECO:0007669"/>
    <property type="project" value="InterPro"/>
</dbReference>
<keyword evidence="8" id="KW-0175">Coiled coil</keyword>
<evidence type="ECO:0000256" key="3">
    <source>
        <dbReference type="ARBA" id="ARBA00022448"/>
    </source>
</evidence>
<evidence type="ECO:0000256" key="9">
    <source>
        <dbReference type="SAM" id="Phobius"/>
    </source>
</evidence>
<feature type="transmembrane region" description="Helical" evidence="9">
    <location>
        <begin position="477"/>
        <end position="495"/>
    </location>
</feature>
<keyword evidence="11" id="KW-1185">Reference proteome</keyword>
<feature type="transmembrane region" description="Helical" evidence="9">
    <location>
        <begin position="594"/>
        <end position="616"/>
    </location>
</feature>
<evidence type="ECO:0000256" key="7">
    <source>
        <dbReference type="ARBA" id="ARBA00023136"/>
    </source>
</evidence>
<keyword evidence="4 9" id="KW-0812">Transmembrane</keyword>
<gene>
    <name evidence="10" type="ORF">INP51_00385</name>
</gene>
<organism evidence="10 11">
    <name type="scientific">Blautia liquoris</name>
    <dbReference type="NCBI Taxonomy" id="2779518"/>
    <lineage>
        <taxon>Bacteria</taxon>
        <taxon>Bacillati</taxon>
        <taxon>Bacillota</taxon>
        <taxon>Clostridia</taxon>
        <taxon>Lachnospirales</taxon>
        <taxon>Lachnospiraceae</taxon>
        <taxon>Blautia</taxon>
    </lineage>
</organism>
<evidence type="ECO:0000313" key="10">
    <source>
        <dbReference type="EMBL" id="QOV19478.1"/>
    </source>
</evidence>
<evidence type="ECO:0000313" key="11">
    <source>
        <dbReference type="Proteomes" id="UP000593601"/>
    </source>
</evidence>
<evidence type="ECO:0000256" key="2">
    <source>
        <dbReference type="ARBA" id="ARBA00009904"/>
    </source>
</evidence>
<dbReference type="InterPro" id="IPR002490">
    <property type="entry name" value="V-ATPase_116kDa_su"/>
</dbReference>
<sequence>MIEKMKFLSITGPKSDIDRVVNEYLSKYEIHLENALAELKSVQDLTPYIQINPYKEDLKLTENFKKLLPEDTNATDKKLSIEDSVNLVRDLDKNLNAINQERAEYEAQRSRYQELYEKIEPFMGLEYDISTILQFKHLKFRFGKIPKEYYNKLKSYIYNDMESVFYRCHSDDQYVWGIYFCVREHVSRVDAAFASMHFERLFLPDAYEGTPMEAHTKLADELKGTNQKIAACDKKIQDQISDRSEDILAAYNRLSAQSENFDVRKLAACTNSKHETFYILCGWMTEKESSAFQKEIADDPNLFCFLEDDNSTLLVQPPTKLKNPKIFKPFEMFVKMYGLPGYNEMDPTIFVALTYSFIFGCMFGDVGQGLCLVVGGALLYKFKNITLAAIMSLAGIFSTIFGVFYGSFFGFENVIPALWLKPKTAMTTLPFIGTMNTVFVVAIAFGMFLILFTMILHIINAVRTHDVEGTYFDQNSISGLVFYGALTTVVFLYMSGHTLPATAILVVMFVIPLILIMLKEPLTRLVKGRNPAIEGGKGMYFMQSFFELFEVLLSYLSNTLSFVRMGAFAVSHAAMMEVVLMLAGAESGGSPNWIVIVFGNVFVCAMEGLIVGIQVLRLEYYEMFSRFYTGNGREFKPFLKKN</sequence>
<dbReference type="GO" id="GO:0046961">
    <property type="term" value="F:proton-transporting ATPase activity, rotational mechanism"/>
    <property type="evidence" value="ECO:0007669"/>
    <property type="project" value="InterPro"/>
</dbReference>
<dbReference type="AlphaFoldDB" id="A0A7M2RH77"/>
<name>A0A7M2RH77_9FIRM</name>
<keyword evidence="3" id="KW-0813">Transport</keyword>
<keyword evidence="6" id="KW-0406">Ion transport</keyword>
<dbReference type="GO" id="GO:0007035">
    <property type="term" value="P:vacuolar acidification"/>
    <property type="evidence" value="ECO:0007669"/>
    <property type="project" value="TreeGrafter"/>
</dbReference>
<comment type="similarity">
    <text evidence="2">Belongs to the V-ATPase 116 kDa subunit family.</text>
</comment>
<dbReference type="Pfam" id="PF01496">
    <property type="entry name" value="V_ATPase_I"/>
    <property type="match status" value="1"/>
</dbReference>
<feature type="transmembrane region" description="Helical" evidence="9">
    <location>
        <begin position="387"/>
        <end position="411"/>
    </location>
</feature>
<feature type="transmembrane region" description="Helical" evidence="9">
    <location>
        <begin position="355"/>
        <end position="380"/>
    </location>
</feature>
<feature type="transmembrane region" description="Helical" evidence="9">
    <location>
        <begin position="501"/>
        <end position="518"/>
    </location>
</feature>
<comment type="subcellular location">
    <subcellularLocation>
        <location evidence="1">Membrane</location>
        <topology evidence="1">Multi-pass membrane protein</topology>
    </subcellularLocation>
</comment>
<dbReference type="Proteomes" id="UP000593601">
    <property type="component" value="Chromosome"/>
</dbReference>
<feature type="transmembrane region" description="Helical" evidence="9">
    <location>
        <begin position="562"/>
        <end position="582"/>
    </location>
</feature>
<accession>A0A7M2RH77</accession>
<evidence type="ECO:0000256" key="4">
    <source>
        <dbReference type="ARBA" id="ARBA00022692"/>
    </source>
</evidence>
<dbReference type="KEGG" id="bliq:INP51_00385"/>
<keyword evidence="7 9" id="KW-0472">Membrane</keyword>
<keyword evidence="5 9" id="KW-1133">Transmembrane helix</keyword>
<dbReference type="EMBL" id="CP063304">
    <property type="protein sequence ID" value="QOV19478.1"/>
    <property type="molecule type" value="Genomic_DNA"/>
</dbReference>
<dbReference type="PANTHER" id="PTHR11629">
    <property type="entry name" value="VACUOLAR PROTON ATPASES"/>
    <property type="match status" value="1"/>
</dbReference>
<proteinExistence type="inferred from homology"/>
<evidence type="ECO:0000256" key="1">
    <source>
        <dbReference type="ARBA" id="ARBA00004141"/>
    </source>
</evidence>